<dbReference type="AlphaFoldDB" id="A0AAW1RF89"/>
<evidence type="ECO:0000313" key="4">
    <source>
        <dbReference type="Proteomes" id="UP001445335"/>
    </source>
</evidence>
<feature type="compositionally biased region" description="Low complexity" evidence="1">
    <location>
        <begin position="293"/>
        <end position="302"/>
    </location>
</feature>
<protein>
    <submittedName>
        <fullName evidence="3">Uncharacterized protein</fullName>
    </submittedName>
</protein>
<evidence type="ECO:0000256" key="1">
    <source>
        <dbReference type="SAM" id="MobiDB-lite"/>
    </source>
</evidence>
<dbReference type="EMBL" id="JALJOU010000041">
    <property type="protein sequence ID" value="KAK9832492.1"/>
    <property type="molecule type" value="Genomic_DNA"/>
</dbReference>
<feature type="chain" id="PRO_5043530955" evidence="2">
    <location>
        <begin position="31"/>
        <end position="337"/>
    </location>
</feature>
<feature type="region of interest" description="Disordered" evidence="1">
    <location>
        <begin position="279"/>
        <end position="337"/>
    </location>
</feature>
<organism evidence="3 4">
    <name type="scientific">Elliptochloris bilobata</name>
    <dbReference type="NCBI Taxonomy" id="381761"/>
    <lineage>
        <taxon>Eukaryota</taxon>
        <taxon>Viridiplantae</taxon>
        <taxon>Chlorophyta</taxon>
        <taxon>core chlorophytes</taxon>
        <taxon>Trebouxiophyceae</taxon>
        <taxon>Trebouxiophyceae incertae sedis</taxon>
        <taxon>Elliptochloris clade</taxon>
        <taxon>Elliptochloris</taxon>
    </lineage>
</organism>
<feature type="compositionally biased region" description="Pro residues" evidence="1">
    <location>
        <begin position="53"/>
        <end position="67"/>
    </location>
</feature>
<evidence type="ECO:0000313" key="3">
    <source>
        <dbReference type="EMBL" id="KAK9832492.1"/>
    </source>
</evidence>
<comment type="caution">
    <text evidence="3">The sequence shown here is derived from an EMBL/GenBank/DDBJ whole genome shotgun (WGS) entry which is preliminary data.</text>
</comment>
<feature type="signal peptide" evidence="2">
    <location>
        <begin position="1"/>
        <end position="30"/>
    </location>
</feature>
<reference evidence="3 4" key="1">
    <citation type="journal article" date="2024" name="Nat. Commun.">
        <title>Phylogenomics reveals the evolutionary origins of lichenization in chlorophyte algae.</title>
        <authorList>
            <person name="Puginier C."/>
            <person name="Libourel C."/>
            <person name="Otte J."/>
            <person name="Skaloud P."/>
            <person name="Haon M."/>
            <person name="Grisel S."/>
            <person name="Petersen M."/>
            <person name="Berrin J.G."/>
            <person name="Delaux P.M."/>
            <person name="Dal Grande F."/>
            <person name="Keller J."/>
        </authorList>
    </citation>
    <scope>NUCLEOTIDE SEQUENCE [LARGE SCALE GENOMIC DNA]</scope>
    <source>
        <strain evidence="3 4">SAG 245.80</strain>
    </source>
</reference>
<keyword evidence="2" id="KW-0732">Signal</keyword>
<evidence type="ECO:0000256" key="2">
    <source>
        <dbReference type="SAM" id="SignalP"/>
    </source>
</evidence>
<dbReference type="Proteomes" id="UP001445335">
    <property type="component" value="Unassembled WGS sequence"/>
</dbReference>
<sequence>MRSQRQRSCCVVHAAALAVLLLCALPHGSGAPVSASAPAQATSSAPAPGKAMSPPPPAPPPPPPPQLPRTALNAVLQLIGSDLWPFDSGKIAILVVTLGETMKTVNMSDINVLGTSQAYTARRLQQALPVQAIPNAVDIDLEFDAHSTTNVQTVADDIGAGIANGVLLANLQHNGISATSVSLQSTVSAVPTSSTTCPAGAISGICIGASSSTPVSGGLSTRTGIIIAGVGSVTVDAEANGADEITAAAYASALQANDASEEARAVRGRMRDAFQEFAPAGHSGGATRERPLARGSGSAALGGALGSGAINAERTASGPRRQPSLAAPLIGSFAMEP</sequence>
<keyword evidence="4" id="KW-1185">Reference proteome</keyword>
<accession>A0AAW1RF89</accession>
<feature type="region of interest" description="Disordered" evidence="1">
    <location>
        <begin position="33"/>
        <end position="69"/>
    </location>
</feature>
<proteinExistence type="predicted"/>
<name>A0AAW1RF89_9CHLO</name>
<feature type="compositionally biased region" description="Low complexity" evidence="1">
    <location>
        <begin position="33"/>
        <end position="52"/>
    </location>
</feature>
<gene>
    <name evidence="3" type="ORF">WJX81_001796</name>
</gene>